<dbReference type="CDD" id="cd02440">
    <property type="entry name" value="AdoMet_MTases"/>
    <property type="match status" value="1"/>
</dbReference>
<dbReference type="InterPro" id="IPR029063">
    <property type="entry name" value="SAM-dependent_MTases_sf"/>
</dbReference>
<proteinExistence type="predicted"/>
<sequence length="355" mass="35655">MSDDESDLEYEEQTVTVGSEASGRQMTLKVTSLANEALPLEMLLALEARKHEISGQRLWEGSLLLCNHVIAHFAHAIVGKRVLELGAGCGIVGLTCAKLGAAEVYITDGDAKCLPLIGQNITANNLSAVAKAAVLKWGNAAALAALSPLPFDFVVAGDVLYKKELVAPLLSTVRAALRWPPCSQLGLGLAAAGAPGGRQVPSASDSRVASSESGVSTSGEGEGASADAAAVATGVAGADVATLRAADKQDSLEAAGASAAATASLADSAATADPAAGATRQRHGSSDRGLLLCHIPRAGVEHCQVAAALRELRAPPGGGARSLAVSAGDGGGVAGTAVCDDDVARAQVYALLLRQ</sequence>
<protein>
    <submittedName>
        <fullName evidence="2">Putative methyltransferase-domain-containing protein</fullName>
    </submittedName>
</protein>
<evidence type="ECO:0000313" key="3">
    <source>
        <dbReference type="Proteomes" id="UP000664859"/>
    </source>
</evidence>
<keyword evidence="2" id="KW-0808">Transferase</keyword>
<keyword evidence="2" id="KW-0489">Methyltransferase</keyword>
<gene>
    <name evidence="2" type="ORF">JKP88DRAFT_264438</name>
</gene>
<comment type="caution">
    <text evidence="2">The sequence shown here is derived from an EMBL/GenBank/DDBJ whole genome shotgun (WGS) entry which is preliminary data.</text>
</comment>
<keyword evidence="3" id="KW-1185">Reference proteome</keyword>
<dbReference type="AlphaFoldDB" id="A0A835YP02"/>
<dbReference type="GO" id="GO:0008168">
    <property type="term" value="F:methyltransferase activity"/>
    <property type="evidence" value="ECO:0007669"/>
    <property type="project" value="UniProtKB-KW"/>
</dbReference>
<accession>A0A835YP02</accession>
<dbReference type="Proteomes" id="UP000664859">
    <property type="component" value="Unassembled WGS sequence"/>
</dbReference>
<dbReference type="Gene3D" id="3.40.50.150">
    <property type="entry name" value="Vaccinia Virus protein VP39"/>
    <property type="match status" value="1"/>
</dbReference>
<dbReference type="PANTHER" id="PTHR14614">
    <property type="entry name" value="HEPATOCELLULAR CARCINOMA-ASSOCIATED ANTIGEN"/>
    <property type="match status" value="1"/>
</dbReference>
<reference evidence="2" key="1">
    <citation type="submission" date="2021-02" db="EMBL/GenBank/DDBJ databases">
        <title>First Annotated Genome of the Yellow-green Alga Tribonema minus.</title>
        <authorList>
            <person name="Mahan K.M."/>
        </authorList>
    </citation>
    <scope>NUCLEOTIDE SEQUENCE</scope>
    <source>
        <strain evidence="2">UTEX B ZZ1240</strain>
    </source>
</reference>
<feature type="compositionally biased region" description="Low complexity" evidence="1">
    <location>
        <begin position="202"/>
        <end position="223"/>
    </location>
</feature>
<dbReference type="InterPro" id="IPR019410">
    <property type="entry name" value="Methyltransf_16"/>
</dbReference>
<dbReference type="OrthoDB" id="46564at2759"/>
<dbReference type="Pfam" id="PF10294">
    <property type="entry name" value="Methyltransf_16"/>
    <property type="match status" value="1"/>
</dbReference>
<dbReference type="EMBL" id="JAFCMP010000510">
    <property type="protein sequence ID" value="KAG5178951.1"/>
    <property type="molecule type" value="Genomic_DNA"/>
</dbReference>
<evidence type="ECO:0000256" key="1">
    <source>
        <dbReference type="SAM" id="MobiDB-lite"/>
    </source>
</evidence>
<feature type="region of interest" description="Disordered" evidence="1">
    <location>
        <begin position="198"/>
        <end position="223"/>
    </location>
</feature>
<organism evidence="2 3">
    <name type="scientific">Tribonema minus</name>
    <dbReference type="NCBI Taxonomy" id="303371"/>
    <lineage>
        <taxon>Eukaryota</taxon>
        <taxon>Sar</taxon>
        <taxon>Stramenopiles</taxon>
        <taxon>Ochrophyta</taxon>
        <taxon>PX clade</taxon>
        <taxon>Xanthophyceae</taxon>
        <taxon>Tribonematales</taxon>
        <taxon>Tribonemataceae</taxon>
        <taxon>Tribonema</taxon>
    </lineage>
</organism>
<dbReference type="GO" id="GO:0032259">
    <property type="term" value="P:methylation"/>
    <property type="evidence" value="ECO:0007669"/>
    <property type="project" value="UniProtKB-KW"/>
</dbReference>
<dbReference type="SUPFAM" id="SSF53335">
    <property type="entry name" value="S-adenosyl-L-methionine-dependent methyltransferases"/>
    <property type="match status" value="1"/>
</dbReference>
<name>A0A835YP02_9STRA</name>
<evidence type="ECO:0000313" key="2">
    <source>
        <dbReference type="EMBL" id="KAG5178951.1"/>
    </source>
</evidence>